<feature type="transmembrane region" description="Helical" evidence="11">
    <location>
        <begin position="213"/>
        <end position="232"/>
    </location>
</feature>
<evidence type="ECO:0000256" key="4">
    <source>
        <dbReference type="ARBA" id="ARBA00022547"/>
    </source>
</evidence>
<feature type="transmembrane region" description="Helical" evidence="11">
    <location>
        <begin position="181"/>
        <end position="201"/>
    </location>
</feature>
<dbReference type="STRING" id="117157.SAMN04489717_5526"/>
<proteinExistence type="inferred from homology"/>
<comment type="similarity">
    <text evidence="2 11 12">Belongs to the ATPase A chain family.</text>
</comment>
<dbReference type="NCBIfam" id="TIGR01131">
    <property type="entry name" value="ATP_synt_6_or_A"/>
    <property type="match status" value="1"/>
</dbReference>
<dbReference type="InterPro" id="IPR045083">
    <property type="entry name" value="ATP_synth_F0_asu_bact/mt"/>
</dbReference>
<dbReference type="GO" id="GO:0046933">
    <property type="term" value="F:proton-transporting ATP synthase activity, rotational mechanism"/>
    <property type="evidence" value="ECO:0007669"/>
    <property type="project" value="UniProtKB-UniRule"/>
</dbReference>
<evidence type="ECO:0000256" key="9">
    <source>
        <dbReference type="ARBA" id="ARBA00023136"/>
    </source>
</evidence>
<sequence>MSAMILAADGGFTPPGPSVFDLPPYAAGITKPMTLLVLAAVVVGVFFVMSARRAAMVPDRLQYSGEMAYGFVRNSIARDVIGSHDFMRFVPYLVTLFFFILVNNVFGIVPFLQFPTFSHIGFVYPLALISWVVYNAVGIGRKGFLGYLKHQTVPAGVSPVMLILLVPLEFISNIVVRPITLSLRLFANMFAGHLVLILFAVGGEYLLLHSDVLFFKPIGVVSLLLDIALFFLELLVQVLQAYIFTLLTANYISGALAEEH</sequence>
<evidence type="ECO:0000256" key="5">
    <source>
        <dbReference type="ARBA" id="ARBA00022692"/>
    </source>
</evidence>
<dbReference type="InterPro" id="IPR000568">
    <property type="entry name" value="ATP_synth_F0_asu"/>
</dbReference>
<dbReference type="GO" id="GO:0005886">
    <property type="term" value="C:plasma membrane"/>
    <property type="evidence" value="ECO:0007669"/>
    <property type="project" value="UniProtKB-SubCell"/>
</dbReference>
<dbReference type="InterPro" id="IPR035908">
    <property type="entry name" value="F0_ATP_A_sf"/>
</dbReference>
<dbReference type="PROSITE" id="PS00449">
    <property type="entry name" value="ATPASE_A"/>
    <property type="match status" value="1"/>
</dbReference>
<evidence type="ECO:0000256" key="1">
    <source>
        <dbReference type="ARBA" id="ARBA00004141"/>
    </source>
</evidence>
<comment type="subcellular location">
    <subcellularLocation>
        <location evidence="11 12">Cell membrane</location>
        <topology evidence="11 12">Multi-pass membrane protein</topology>
    </subcellularLocation>
    <subcellularLocation>
        <location evidence="1">Membrane</location>
        <topology evidence="1">Multi-pass membrane protein</topology>
    </subcellularLocation>
</comment>
<evidence type="ECO:0000313" key="14">
    <source>
        <dbReference type="Proteomes" id="UP000198983"/>
    </source>
</evidence>
<name>A0A1H1YJE5_9ACTN</name>
<dbReference type="SUPFAM" id="SSF81336">
    <property type="entry name" value="F1F0 ATP synthase subunit A"/>
    <property type="match status" value="1"/>
</dbReference>
<dbReference type="PANTHER" id="PTHR11410:SF0">
    <property type="entry name" value="ATP SYNTHASE SUBUNIT A"/>
    <property type="match status" value="1"/>
</dbReference>
<keyword evidence="11" id="KW-1003">Cell membrane</keyword>
<dbReference type="CDD" id="cd00310">
    <property type="entry name" value="ATP-synt_Fo_a_6"/>
    <property type="match status" value="1"/>
</dbReference>
<dbReference type="Proteomes" id="UP000198983">
    <property type="component" value="Chromosome I"/>
</dbReference>
<gene>
    <name evidence="11" type="primary">atpB</name>
    <name evidence="13" type="ORF">SAMN04489717_5526</name>
</gene>
<evidence type="ECO:0000256" key="12">
    <source>
        <dbReference type="RuleBase" id="RU000483"/>
    </source>
</evidence>
<dbReference type="Pfam" id="PF00119">
    <property type="entry name" value="ATP-synt_A"/>
    <property type="match status" value="1"/>
</dbReference>
<feature type="transmembrane region" description="Helical" evidence="11">
    <location>
        <begin position="121"/>
        <end position="140"/>
    </location>
</feature>
<keyword evidence="10 11" id="KW-0066">ATP synthesis</keyword>
<dbReference type="Gene3D" id="1.20.120.220">
    <property type="entry name" value="ATP synthase, F0 complex, subunit A"/>
    <property type="match status" value="1"/>
</dbReference>
<evidence type="ECO:0000256" key="11">
    <source>
        <dbReference type="HAMAP-Rule" id="MF_01393"/>
    </source>
</evidence>
<evidence type="ECO:0000256" key="2">
    <source>
        <dbReference type="ARBA" id="ARBA00006810"/>
    </source>
</evidence>
<feature type="transmembrane region" description="Helical" evidence="11">
    <location>
        <begin position="89"/>
        <end position="109"/>
    </location>
</feature>
<dbReference type="PRINTS" id="PR00123">
    <property type="entry name" value="ATPASEA"/>
</dbReference>
<reference evidence="13 14" key="1">
    <citation type="submission" date="2016-10" db="EMBL/GenBank/DDBJ databases">
        <authorList>
            <person name="de Groot N.N."/>
        </authorList>
    </citation>
    <scope>NUCLEOTIDE SEQUENCE [LARGE SCALE GENOMIC DNA]</scope>
    <source>
        <strain evidence="13 14">DSM 22024</strain>
    </source>
</reference>
<feature type="transmembrane region" description="Helical" evidence="11">
    <location>
        <begin position="33"/>
        <end position="51"/>
    </location>
</feature>
<dbReference type="HAMAP" id="MF_01393">
    <property type="entry name" value="ATP_synth_a_bact"/>
    <property type="match status" value="1"/>
</dbReference>
<keyword evidence="6 11" id="KW-0375">Hydrogen ion transport</keyword>
<evidence type="ECO:0000256" key="7">
    <source>
        <dbReference type="ARBA" id="ARBA00022989"/>
    </source>
</evidence>
<accession>A0A1H1YJE5</accession>
<evidence type="ECO:0000256" key="6">
    <source>
        <dbReference type="ARBA" id="ARBA00022781"/>
    </source>
</evidence>
<keyword evidence="3 11" id="KW-0813">Transport</keyword>
<dbReference type="AlphaFoldDB" id="A0A1H1YJE5"/>
<evidence type="ECO:0000256" key="3">
    <source>
        <dbReference type="ARBA" id="ARBA00022448"/>
    </source>
</evidence>
<keyword evidence="5 11" id="KW-0812">Transmembrane</keyword>
<dbReference type="InterPro" id="IPR023011">
    <property type="entry name" value="ATP_synth_F0_asu_AS"/>
</dbReference>
<feature type="transmembrane region" description="Helical" evidence="11">
    <location>
        <begin position="152"/>
        <end position="175"/>
    </location>
</feature>
<keyword evidence="4 11" id="KW-0138">CF(0)</keyword>
<keyword evidence="14" id="KW-1185">Reference proteome</keyword>
<keyword evidence="9 11" id="KW-0472">Membrane</keyword>
<keyword evidence="7 11" id="KW-1133">Transmembrane helix</keyword>
<evidence type="ECO:0000256" key="8">
    <source>
        <dbReference type="ARBA" id="ARBA00023065"/>
    </source>
</evidence>
<protein>
    <recommendedName>
        <fullName evidence="11 12">ATP synthase subunit a</fullName>
    </recommendedName>
    <alternativeName>
        <fullName evidence="11">ATP synthase F0 sector subunit a</fullName>
    </alternativeName>
    <alternativeName>
        <fullName evidence="11">F-ATPase subunit 6</fullName>
    </alternativeName>
</protein>
<comment type="function">
    <text evidence="11 12">Key component of the proton channel; it plays a direct role in the translocation of protons across the membrane.</text>
</comment>
<dbReference type="GO" id="GO:0045259">
    <property type="term" value="C:proton-transporting ATP synthase complex"/>
    <property type="evidence" value="ECO:0007669"/>
    <property type="project" value="UniProtKB-KW"/>
</dbReference>
<dbReference type="EMBL" id="LT629732">
    <property type="protein sequence ID" value="SDT21543.1"/>
    <property type="molecule type" value="Genomic_DNA"/>
</dbReference>
<evidence type="ECO:0000256" key="10">
    <source>
        <dbReference type="ARBA" id="ARBA00023310"/>
    </source>
</evidence>
<organism evidence="13 14">
    <name type="scientific">Actinopolymorpha singaporensis</name>
    <dbReference type="NCBI Taxonomy" id="117157"/>
    <lineage>
        <taxon>Bacteria</taxon>
        <taxon>Bacillati</taxon>
        <taxon>Actinomycetota</taxon>
        <taxon>Actinomycetes</taxon>
        <taxon>Propionibacteriales</taxon>
        <taxon>Actinopolymorphaceae</taxon>
        <taxon>Actinopolymorpha</taxon>
    </lineage>
</organism>
<dbReference type="PANTHER" id="PTHR11410">
    <property type="entry name" value="ATP SYNTHASE SUBUNIT A"/>
    <property type="match status" value="1"/>
</dbReference>
<keyword evidence="8 11" id="KW-0406">Ion transport</keyword>
<evidence type="ECO:0000313" key="13">
    <source>
        <dbReference type="EMBL" id="SDT21543.1"/>
    </source>
</evidence>